<organism evidence="1 2">
    <name type="scientific">Artomyces pyxidatus</name>
    <dbReference type="NCBI Taxonomy" id="48021"/>
    <lineage>
        <taxon>Eukaryota</taxon>
        <taxon>Fungi</taxon>
        <taxon>Dikarya</taxon>
        <taxon>Basidiomycota</taxon>
        <taxon>Agaricomycotina</taxon>
        <taxon>Agaricomycetes</taxon>
        <taxon>Russulales</taxon>
        <taxon>Auriscalpiaceae</taxon>
        <taxon>Artomyces</taxon>
    </lineage>
</organism>
<name>A0ACB8SFA2_9AGAM</name>
<protein>
    <submittedName>
        <fullName evidence="1">Uncharacterized protein</fullName>
    </submittedName>
</protein>
<evidence type="ECO:0000313" key="1">
    <source>
        <dbReference type="EMBL" id="KAI0055168.1"/>
    </source>
</evidence>
<reference evidence="1" key="2">
    <citation type="journal article" date="2022" name="New Phytol.">
        <title>Evolutionary transition to the ectomycorrhizal habit in the genomes of a hyperdiverse lineage of mushroom-forming fungi.</title>
        <authorList>
            <person name="Looney B."/>
            <person name="Miyauchi S."/>
            <person name="Morin E."/>
            <person name="Drula E."/>
            <person name="Courty P.E."/>
            <person name="Kohler A."/>
            <person name="Kuo A."/>
            <person name="LaButti K."/>
            <person name="Pangilinan J."/>
            <person name="Lipzen A."/>
            <person name="Riley R."/>
            <person name="Andreopoulos W."/>
            <person name="He G."/>
            <person name="Johnson J."/>
            <person name="Nolan M."/>
            <person name="Tritt A."/>
            <person name="Barry K.W."/>
            <person name="Grigoriev I.V."/>
            <person name="Nagy L.G."/>
            <person name="Hibbett D."/>
            <person name="Henrissat B."/>
            <person name="Matheny P.B."/>
            <person name="Labbe J."/>
            <person name="Martin F.M."/>
        </authorList>
    </citation>
    <scope>NUCLEOTIDE SEQUENCE</scope>
    <source>
        <strain evidence="1">HHB10654</strain>
    </source>
</reference>
<keyword evidence="2" id="KW-1185">Reference proteome</keyword>
<proteinExistence type="predicted"/>
<accession>A0ACB8SFA2</accession>
<dbReference type="EMBL" id="MU277307">
    <property type="protein sequence ID" value="KAI0055168.1"/>
    <property type="molecule type" value="Genomic_DNA"/>
</dbReference>
<gene>
    <name evidence="1" type="ORF">BV25DRAFT_1776601</name>
</gene>
<feature type="non-terminal residue" evidence="1">
    <location>
        <position position="1"/>
    </location>
</feature>
<dbReference type="Proteomes" id="UP000814140">
    <property type="component" value="Unassembled WGS sequence"/>
</dbReference>
<feature type="non-terminal residue" evidence="1">
    <location>
        <position position="144"/>
    </location>
</feature>
<reference evidence="1" key="1">
    <citation type="submission" date="2021-03" db="EMBL/GenBank/DDBJ databases">
        <authorList>
            <consortium name="DOE Joint Genome Institute"/>
            <person name="Ahrendt S."/>
            <person name="Looney B.P."/>
            <person name="Miyauchi S."/>
            <person name="Morin E."/>
            <person name="Drula E."/>
            <person name="Courty P.E."/>
            <person name="Chicoki N."/>
            <person name="Fauchery L."/>
            <person name="Kohler A."/>
            <person name="Kuo A."/>
            <person name="Labutti K."/>
            <person name="Pangilinan J."/>
            <person name="Lipzen A."/>
            <person name="Riley R."/>
            <person name="Andreopoulos W."/>
            <person name="He G."/>
            <person name="Johnson J."/>
            <person name="Barry K.W."/>
            <person name="Grigoriev I.V."/>
            <person name="Nagy L."/>
            <person name="Hibbett D."/>
            <person name="Henrissat B."/>
            <person name="Matheny P.B."/>
            <person name="Labbe J."/>
            <person name="Martin F."/>
        </authorList>
    </citation>
    <scope>NUCLEOTIDE SEQUENCE</scope>
    <source>
        <strain evidence="1">HHB10654</strain>
    </source>
</reference>
<evidence type="ECO:0000313" key="2">
    <source>
        <dbReference type="Proteomes" id="UP000814140"/>
    </source>
</evidence>
<comment type="caution">
    <text evidence="1">The sequence shown here is derived from an EMBL/GenBank/DDBJ whole genome shotgun (WGS) entry which is preliminary data.</text>
</comment>
<sequence length="144" mass="16021">KLFYPSSNDPATFSEEAATLKIARHLPCSTCDVACTGLHPGPTEELVRDDQQLQNYLTDLAQYGSDDEDTPSDYLRLCACGHDAQEHGANAAELGHEEYARRVRIAARIDEYLERSGKLLDFGYTDAQVRALRDELRLSDSLVS</sequence>